<evidence type="ECO:0000256" key="1">
    <source>
        <dbReference type="ARBA" id="ARBA00004328"/>
    </source>
</evidence>
<dbReference type="NCBIfam" id="TIGR01554">
    <property type="entry name" value="major_cap_HK97"/>
    <property type="match status" value="1"/>
</dbReference>
<sequence>MVIVNAMDNATYPIAFGDFSYLWILERFAPTVKVLKELLYLKDQTGYLGYLTLDALLTNRDAIKVLKIEG</sequence>
<gene>
    <name evidence="3" type="ORF">ERS132414_00938</name>
</gene>
<dbReference type="EMBL" id="FIHA01000014">
    <property type="protein sequence ID" value="CYU81296.1"/>
    <property type="molecule type" value="Genomic_DNA"/>
</dbReference>
<evidence type="ECO:0000313" key="4">
    <source>
        <dbReference type="Proteomes" id="UP000072794"/>
    </source>
</evidence>
<name>A0A0Z8FJ37_STRSU</name>
<organism evidence="3 4">
    <name type="scientific">Streptococcus suis</name>
    <dbReference type="NCBI Taxonomy" id="1307"/>
    <lineage>
        <taxon>Bacteria</taxon>
        <taxon>Bacillati</taxon>
        <taxon>Bacillota</taxon>
        <taxon>Bacilli</taxon>
        <taxon>Lactobacillales</taxon>
        <taxon>Streptococcaceae</taxon>
        <taxon>Streptococcus</taxon>
    </lineage>
</organism>
<reference evidence="3 4" key="1">
    <citation type="submission" date="2016-02" db="EMBL/GenBank/DDBJ databases">
        <authorList>
            <consortium name="Pathogen Informatics"/>
        </authorList>
    </citation>
    <scope>NUCLEOTIDE SEQUENCE [LARGE SCALE GENOMIC DNA]</scope>
    <source>
        <strain evidence="3 4">LSS52</strain>
    </source>
</reference>
<dbReference type="Pfam" id="PF05065">
    <property type="entry name" value="Phage_capsid"/>
    <property type="match status" value="1"/>
</dbReference>
<feature type="domain" description="Phage capsid-like C-terminal" evidence="2">
    <location>
        <begin position="2"/>
        <end position="67"/>
    </location>
</feature>
<evidence type="ECO:0000259" key="2">
    <source>
        <dbReference type="Pfam" id="PF05065"/>
    </source>
</evidence>
<dbReference type="SUPFAM" id="SSF56563">
    <property type="entry name" value="Major capsid protein gp5"/>
    <property type="match status" value="1"/>
</dbReference>
<accession>A0A0Z8FJ37</accession>
<evidence type="ECO:0000313" key="3">
    <source>
        <dbReference type="EMBL" id="CYU81296.1"/>
    </source>
</evidence>
<dbReference type="AlphaFoldDB" id="A0A0Z8FJ37"/>
<protein>
    <submittedName>
        <fullName evidence="3">Prophage LambdaSa04, HK97 family major capsid protein</fullName>
    </submittedName>
</protein>
<dbReference type="InterPro" id="IPR054612">
    <property type="entry name" value="Phage_capsid-like_C"/>
</dbReference>
<comment type="subcellular location">
    <subcellularLocation>
        <location evidence="1">Virion</location>
    </subcellularLocation>
</comment>
<dbReference type="InterPro" id="IPR024455">
    <property type="entry name" value="Phage_capsid"/>
</dbReference>
<dbReference type="Proteomes" id="UP000072794">
    <property type="component" value="Unassembled WGS sequence"/>
</dbReference>
<proteinExistence type="predicted"/>